<dbReference type="PANTHER" id="PTHR34598:SF3">
    <property type="entry name" value="OXIDOREDUCTASE AN1597"/>
    <property type="match status" value="1"/>
</dbReference>
<protein>
    <recommendedName>
        <fullName evidence="4">Methyltransferase</fullName>
    </recommendedName>
</protein>
<dbReference type="PANTHER" id="PTHR34598">
    <property type="entry name" value="BLL6449 PROTEIN"/>
    <property type="match status" value="1"/>
</dbReference>
<evidence type="ECO:0008006" key="4">
    <source>
        <dbReference type="Google" id="ProtNLM"/>
    </source>
</evidence>
<dbReference type="NCBIfam" id="NF041278">
    <property type="entry name" value="CmcJ_NvfI_EfuI"/>
    <property type="match status" value="1"/>
</dbReference>
<comment type="similarity">
    <text evidence="1">Belongs to the asaB hydroxylase/desaturase family.</text>
</comment>
<keyword evidence="3" id="KW-1185">Reference proteome</keyword>
<accession>A0AAW1Q701</accession>
<evidence type="ECO:0000313" key="3">
    <source>
        <dbReference type="Proteomes" id="UP001489004"/>
    </source>
</evidence>
<organism evidence="2 3">
    <name type="scientific">[Myrmecia] bisecta</name>
    <dbReference type="NCBI Taxonomy" id="41462"/>
    <lineage>
        <taxon>Eukaryota</taxon>
        <taxon>Viridiplantae</taxon>
        <taxon>Chlorophyta</taxon>
        <taxon>core chlorophytes</taxon>
        <taxon>Trebouxiophyceae</taxon>
        <taxon>Trebouxiales</taxon>
        <taxon>Trebouxiaceae</taxon>
        <taxon>Myrmecia</taxon>
    </lineage>
</organism>
<dbReference type="GO" id="GO:0016491">
    <property type="term" value="F:oxidoreductase activity"/>
    <property type="evidence" value="ECO:0007669"/>
    <property type="project" value="InterPro"/>
</dbReference>
<comment type="caution">
    <text evidence="2">The sequence shown here is derived from an EMBL/GenBank/DDBJ whole genome shotgun (WGS) entry which is preliminary data.</text>
</comment>
<gene>
    <name evidence="2" type="ORF">WJX72_001133</name>
</gene>
<evidence type="ECO:0000256" key="1">
    <source>
        <dbReference type="ARBA" id="ARBA00023604"/>
    </source>
</evidence>
<reference evidence="2 3" key="1">
    <citation type="journal article" date="2024" name="Nat. Commun.">
        <title>Phylogenomics reveals the evolutionary origins of lichenization in chlorophyte algae.</title>
        <authorList>
            <person name="Puginier C."/>
            <person name="Libourel C."/>
            <person name="Otte J."/>
            <person name="Skaloud P."/>
            <person name="Haon M."/>
            <person name="Grisel S."/>
            <person name="Petersen M."/>
            <person name="Berrin J.G."/>
            <person name="Delaux P.M."/>
            <person name="Dal Grande F."/>
            <person name="Keller J."/>
        </authorList>
    </citation>
    <scope>NUCLEOTIDE SEQUENCE [LARGE SCALE GENOMIC DNA]</scope>
    <source>
        <strain evidence="2 3">SAG 2043</strain>
    </source>
</reference>
<name>A0AAW1Q701_9CHLO</name>
<proteinExistence type="inferred from homology"/>
<sequence>MTAYYCCADAFSLEQNGFQLLKLSVPENIDWDDQEQVKARYYPAVEQLLKQATGATRVHIFDNTIRRGHVREQPKDPSILPKPGRPVARVHVDYTATSGADRLNALLPADEADSLRRTPFAIVQVWRPLRGPVQDSPLGMIDASTVAKEDLLPYTLHFPGRTGYNYGVAPKPNHRWYYTKGMTTDEAYVFVCYDSRKGRARFTPHTGFIDHAAPADAPPRESIEIRSYCFFEDLEPQEYAKDL</sequence>
<dbReference type="InterPro" id="IPR044053">
    <property type="entry name" value="AsaB-like"/>
</dbReference>
<evidence type="ECO:0000313" key="2">
    <source>
        <dbReference type="EMBL" id="KAK9817716.1"/>
    </source>
</evidence>
<dbReference type="Proteomes" id="UP001489004">
    <property type="component" value="Unassembled WGS sequence"/>
</dbReference>
<dbReference type="AlphaFoldDB" id="A0AAW1Q701"/>
<dbReference type="EMBL" id="JALJOR010000004">
    <property type="protein sequence ID" value="KAK9817716.1"/>
    <property type="molecule type" value="Genomic_DNA"/>
</dbReference>